<dbReference type="Proteomes" id="UP000242497">
    <property type="component" value="Unassembled WGS sequence"/>
</dbReference>
<accession>A0A1M6JNA5</accession>
<dbReference type="AlphaFoldDB" id="A0A1M6JNA5"/>
<keyword evidence="2" id="KW-1185">Reference proteome</keyword>
<evidence type="ECO:0000313" key="2">
    <source>
        <dbReference type="Proteomes" id="UP000242497"/>
    </source>
</evidence>
<proteinExistence type="predicted"/>
<gene>
    <name evidence="1" type="ORF">SAMN02744037_00149</name>
</gene>
<dbReference type="STRING" id="1123349.SAMN02744037_00149"/>
<reference evidence="2" key="1">
    <citation type="submission" date="2016-11" db="EMBL/GenBank/DDBJ databases">
        <authorList>
            <person name="Varghese N."/>
            <person name="Submissions S."/>
        </authorList>
    </citation>
    <scope>NUCLEOTIDE SEQUENCE [LARGE SCALE GENOMIC DNA]</scope>
    <source>
        <strain evidence="2">DSM 15518</strain>
    </source>
</reference>
<name>A0A1M6JNA5_9FIRM</name>
<dbReference type="OrthoDB" id="9785687at2"/>
<protein>
    <submittedName>
        <fullName evidence="1">Uncharacterized protein</fullName>
    </submittedName>
</protein>
<evidence type="ECO:0000313" key="1">
    <source>
        <dbReference type="EMBL" id="SHJ48195.1"/>
    </source>
</evidence>
<dbReference type="RefSeq" id="WP_159428926.1">
    <property type="nucleotide sequence ID" value="NZ_FRAE01000005.1"/>
</dbReference>
<organism evidence="1 2">
    <name type="scientific">Tepidibacter formicigenes DSM 15518</name>
    <dbReference type="NCBI Taxonomy" id="1123349"/>
    <lineage>
        <taxon>Bacteria</taxon>
        <taxon>Bacillati</taxon>
        <taxon>Bacillota</taxon>
        <taxon>Clostridia</taxon>
        <taxon>Peptostreptococcales</taxon>
        <taxon>Peptostreptococcaceae</taxon>
        <taxon>Tepidibacter</taxon>
    </lineage>
</organism>
<dbReference type="EMBL" id="FRAE01000005">
    <property type="protein sequence ID" value="SHJ48195.1"/>
    <property type="molecule type" value="Genomic_DNA"/>
</dbReference>
<sequence>MAVYPYQLIKQNPMQYVSMPKYNTRKTDKEDLKVISIDDFNKIIDRFPFIK</sequence>